<dbReference type="CDD" id="cd00865">
    <property type="entry name" value="PEBP_bact_arch"/>
    <property type="match status" value="1"/>
</dbReference>
<dbReference type="AlphaFoldDB" id="A0A381S193"/>
<dbReference type="InterPro" id="IPR036610">
    <property type="entry name" value="PEBP-like_sf"/>
</dbReference>
<protein>
    <recommendedName>
        <fullName evidence="3">YbhB/YbcL family Raf kinase inhibitor-like protein</fullName>
    </recommendedName>
</protein>
<dbReference type="SUPFAM" id="SSF49777">
    <property type="entry name" value="PEBP-like"/>
    <property type="match status" value="1"/>
</dbReference>
<dbReference type="Pfam" id="PF01161">
    <property type="entry name" value="PBP"/>
    <property type="match status" value="1"/>
</dbReference>
<dbReference type="InterPro" id="IPR005247">
    <property type="entry name" value="YbhB_YbcL/LppC-like"/>
</dbReference>
<dbReference type="Gene3D" id="3.90.280.10">
    <property type="entry name" value="PEBP-like"/>
    <property type="match status" value="1"/>
</dbReference>
<proteinExistence type="predicted"/>
<evidence type="ECO:0008006" key="3">
    <source>
        <dbReference type="Google" id="ProtNLM"/>
    </source>
</evidence>
<dbReference type="EMBL" id="UINC01002550">
    <property type="protein sequence ID" value="SUZ97885.1"/>
    <property type="molecule type" value="Genomic_DNA"/>
</dbReference>
<dbReference type="InterPro" id="IPR008914">
    <property type="entry name" value="PEBP"/>
</dbReference>
<evidence type="ECO:0000256" key="1">
    <source>
        <dbReference type="SAM" id="MobiDB-lite"/>
    </source>
</evidence>
<accession>A0A381S193</accession>
<name>A0A381S193_9ZZZZ</name>
<organism evidence="2">
    <name type="scientific">marine metagenome</name>
    <dbReference type="NCBI Taxonomy" id="408172"/>
    <lineage>
        <taxon>unclassified sequences</taxon>
        <taxon>metagenomes</taxon>
        <taxon>ecological metagenomes</taxon>
    </lineage>
</organism>
<sequence length="223" mass="23834">MITSMGKKIILSSNRSIDAAREKQAYWISTSGQSFIFQEQKKGQGIMDVVGGKVFFDDLCVVGQSSEVLSGGGLITLLSDDFTNDATFETDGTHIDDSSPCGGSGQRPQLNWNSVPTDAEKLVIIMSDADADTTDWAMYNIGSNVTSLAGVASAPTGATEMTNYDYTGPCPPIDGVSHRYVFKIYALNASIDDSPANIKALKTSMEGKIIACGQIVGRYERTS</sequence>
<feature type="region of interest" description="Disordered" evidence="1">
    <location>
        <begin position="89"/>
        <end position="110"/>
    </location>
</feature>
<reference evidence="2" key="1">
    <citation type="submission" date="2018-05" db="EMBL/GenBank/DDBJ databases">
        <authorList>
            <person name="Lanie J.A."/>
            <person name="Ng W.-L."/>
            <person name="Kazmierczak K.M."/>
            <person name="Andrzejewski T.M."/>
            <person name="Davidsen T.M."/>
            <person name="Wayne K.J."/>
            <person name="Tettelin H."/>
            <person name="Glass J.I."/>
            <person name="Rusch D."/>
            <person name="Podicherti R."/>
            <person name="Tsui H.-C.T."/>
            <person name="Winkler M.E."/>
        </authorList>
    </citation>
    <scope>NUCLEOTIDE SEQUENCE</scope>
</reference>
<dbReference type="NCBIfam" id="TIGR00481">
    <property type="entry name" value="YbhB/YbcL family Raf kinase inhibitor-like protein"/>
    <property type="match status" value="1"/>
</dbReference>
<gene>
    <name evidence="2" type="ORF">METZ01_LOCUS50739</name>
</gene>
<evidence type="ECO:0000313" key="2">
    <source>
        <dbReference type="EMBL" id="SUZ97885.1"/>
    </source>
</evidence>